<dbReference type="Proteomes" id="UP000649617">
    <property type="component" value="Unassembled WGS sequence"/>
</dbReference>
<keyword evidence="2" id="KW-1185">Reference proteome</keyword>
<feature type="non-terminal residue" evidence="1">
    <location>
        <position position="50"/>
    </location>
</feature>
<accession>A0A812Q123</accession>
<name>A0A812Q123_SYMPI</name>
<sequence length="50" mass="5648">ANIDETSFAESYVAAMHWSLTQFTPSTNPIAPDNGWERFYAIWVILLAMA</sequence>
<dbReference type="AlphaFoldDB" id="A0A812Q123"/>
<reference evidence="1" key="1">
    <citation type="submission" date="2021-02" db="EMBL/GenBank/DDBJ databases">
        <authorList>
            <person name="Dougan E. K."/>
            <person name="Rhodes N."/>
            <person name="Thang M."/>
            <person name="Chan C."/>
        </authorList>
    </citation>
    <scope>NUCLEOTIDE SEQUENCE</scope>
</reference>
<evidence type="ECO:0000313" key="1">
    <source>
        <dbReference type="EMBL" id="CAE7386853.1"/>
    </source>
</evidence>
<evidence type="ECO:0000313" key="2">
    <source>
        <dbReference type="Proteomes" id="UP000649617"/>
    </source>
</evidence>
<comment type="caution">
    <text evidence="1">The sequence shown here is derived from an EMBL/GenBank/DDBJ whole genome shotgun (WGS) entry which is preliminary data.</text>
</comment>
<feature type="non-terminal residue" evidence="1">
    <location>
        <position position="1"/>
    </location>
</feature>
<dbReference type="EMBL" id="CAJNIZ010016513">
    <property type="protein sequence ID" value="CAE7386853.1"/>
    <property type="molecule type" value="Genomic_DNA"/>
</dbReference>
<proteinExistence type="predicted"/>
<organism evidence="1 2">
    <name type="scientific">Symbiodinium pilosum</name>
    <name type="common">Dinoflagellate</name>
    <dbReference type="NCBI Taxonomy" id="2952"/>
    <lineage>
        <taxon>Eukaryota</taxon>
        <taxon>Sar</taxon>
        <taxon>Alveolata</taxon>
        <taxon>Dinophyceae</taxon>
        <taxon>Suessiales</taxon>
        <taxon>Symbiodiniaceae</taxon>
        <taxon>Symbiodinium</taxon>
    </lineage>
</organism>
<dbReference type="OrthoDB" id="422763at2759"/>
<protein>
    <submittedName>
        <fullName evidence="1">HCN2 protein</fullName>
    </submittedName>
</protein>
<gene>
    <name evidence="1" type="primary">HCN2</name>
    <name evidence="1" type="ORF">SPIL2461_LOCUS9476</name>
</gene>